<dbReference type="PANTHER" id="PTHR43731:SF14">
    <property type="entry name" value="PRESENILIN-ASSOCIATED RHOMBOID-LIKE PROTEIN, MITOCHONDRIAL"/>
    <property type="match status" value="1"/>
</dbReference>
<feature type="transmembrane region" description="Helical" evidence="7">
    <location>
        <begin position="242"/>
        <end position="260"/>
    </location>
</feature>
<dbReference type="OrthoDB" id="9813074at2"/>
<dbReference type="GO" id="GO:0006508">
    <property type="term" value="P:proteolysis"/>
    <property type="evidence" value="ECO:0007669"/>
    <property type="project" value="UniProtKB-KW"/>
</dbReference>
<dbReference type="PANTHER" id="PTHR43731">
    <property type="entry name" value="RHOMBOID PROTEASE"/>
    <property type="match status" value="1"/>
</dbReference>
<keyword evidence="6 7" id="KW-0472">Membrane</keyword>
<dbReference type="RefSeq" id="WP_070110479.1">
    <property type="nucleotide sequence ID" value="NZ_LZFO01000020.1"/>
</dbReference>
<dbReference type="PATRIC" id="fig|1121290.3.peg.1485"/>
<comment type="similarity">
    <text evidence="2">Belongs to the peptidase S54 family.</text>
</comment>
<keyword evidence="4 9" id="KW-0378">Hydrolase</keyword>
<dbReference type="InterPro" id="IPR050925">
    <property type="entry name" value="Rhomboid_protease_S54"/>
</dbReference>
<organism evidence="9 10">
    <name type="scientific">Clostridium acetireducens DSM 10703</name>
    <dbReference type="NCBI Taxonomy" id="1121290"/>
    <lineage>
        <taxon>Bacteria</taxon>
        <taxon>Bacillati</taxon>
        <taxon>Bacillota</taxon>
        <taxon>Clostridia</taxon>
        <taxon>Eubacteriales</taxon>
        <taxon>Clostridiaceae</taxon>
        <taxon>Clostridium</taxon>
    </lineage>
</organism>
<evidence type="ECO:0000256" key="7">
    <source>
        <dbReference type="SAM" id="Phobius"/>
    </source>
</evidence>
<evidence type="ECO:0000313" key="9">
    <source>
        <dbReference type="EMBL" id="OFI05882.1"/>
    </source>
</evidence>
<reference evidence="9 10" key="1">
    <citation type="submission" date="2016-06" db="EMBL/GenBank/DDBJ databases">
        <title>Genome sequence of Clostridium acetireducens DSM 10703.</title>
        <authorList>
            <person name="Poehlein A."/>
            <person name="Fluechter S."/>
            <person name="Duerre P."/>
            <person name="Daniel R."/>
        </authorList>
    </citation>
    <scope>NUCLEOTIDE SEQUENCE [LARGE SCALE GENOMIC DNA]</scope>
    <source>
        <strain evidence="9 10">DSM 10703</strain>
    </source>
</reference>
<protein>
    <submittedName>
        <fullName evidence="9">Rhomboid protease GluP</fullName>
        <ecNumber evidence="9">3.4.21.105</ecNumber>
    </submittedName>
</protein>
<evidence type="ECO:0000256" key="6">
    <source>
        <dbReference type="ARBA" id="ARBA00023136"/>
    </source>
</evidence>
<feature type="transmembrane region" description="Helical" evidence="7">
    <location>
        <begin position="294"/>
        <end position="312"/>
    </location>
</feature>
<feature type="transmembrane region" description="Helical" evidence="7">
    <location>
        <begin position="203"/>
        <end position="230"/>
    </location>
</feature>
<evidence type="ECO:0000256" key="2">
    <source>
        <dbReference type="ARBA" id="ARBA00009045"/>
    </source>
</evidence>
<evidence type="ECO:0000259" key="8">
    <source>
        <dbReference type="Pfam" id="PF01694"/>
    </source>
</evidence>
<comment type="subcellular location">
    <subcellularLocation>
        <location evidence="1">Membrane</location>
        <topology evidence="1">Multi-pass membrane protein</topology>
    </subcellularLocation>
</comment>
<evidence type="ECO:0000313" key="10">
    <source>
        <dbReference type="Proteomes" id="UP000175744"/>
    </source>
</evidence>
<dbReference type="GO" id="GO:0016020">
    <property type="term" value="C:membrane"/>
    <property type="evidence" value="ECO:0007669"/>
    <property type="project" value="UniProtKB-SubCell"/>
</dbReference>
<keyword evidence="5 7" id="KW-1133">Transmembrane helix</keyword>
<dbReference type="GO" id="GO:0004252">
    <property type="term" value="F:serine-type endopeptidase activity"/>
    <property type="evidence" value="ECO:0007669"/>
    <property type="project" value="InterPro"/>
</dbReference>
<evidence type="ECO:0000256" key="1">
    <source>
        <dbReference type="ARBA" id="ARBA00004141"/>
    </source>
</evidence>
<gene>
    <name evidence="9" type="primary">gluP</name>
    <name evidence="9" type="ORF">CLOACE_15000</name>
</gene>
<proteinExistence type="inferred from homology"/>
<dbReference type="Gene3D" id="1.20.1540.10">
    <property type="entry name" value="Rhomboid-like"/>
    <property type="match status" value="1"/>
</dbReference>
<dbReference type="SUPFAM" id="SSF144091">
    <property type="entry name" value="Rhomboid-like"/>
    <property type="match status" value="1"/>
</dbReference>
<dbReference type="InterPro" id="IPR035952">
    <property type="entry name" value="Rhomboid-like_sf"/>
</dbReference>
<name>A0A1E8EYW2_9CLOT</name>
<evidence type="ECO:0000256" key="5">
    <source>
        <dbReference type="ARBA" id="ARBA00022989"/>
    </source>
</evidence>
<accession>A0A1E8EYW2</accession>
<feature type="transmembrane region" description="Helical" evidence="7">
    <location>
        <begin position="318"/>
        <end position="337"/>
    </location>
</feature>
<feature type="domain" description="Peptidase S54 rhomboid" evidence="8">
    <location>
        <begin position="201"/>
        <end position="335"/>
    </location>
</feature>
<keyword evidence="10" id="KW-1185">Reference proteome</keyword>
<dbReference type="AlphaFoldDB" id="A0A1E8EYW2"/>
<evidence type="ECO:0000256" key="3">
    <source>
        <dbReference type="ARBA" id="ARBA00022692"/>
    </source>
</evidence>
<dbReference type="Proteomes" id="UP000175744">
    <property type="component" value="Unassembled WGS sequence"/>
</dbReference>
<dbReference type="EC" id="3.4.21.105" evidence="9"/>
<dbReference type="EMBL" id="LZFO01000020">
    <property type="protein sequence ID" value="OFI05882.1"/>
    <property type="molecule type" value="Genomic_DNA"/>
</dbReference>
<feature type="transmembrane region" description="Helical" evidence="7">
    <location>
        <begin position="153"/>
        <end position="175"/>
    </location>
</feature>
<sequence length="348" mass="39189">MEFFIKSIIEKLCSIYKYAVIELKSNYGLSSIWAAMKKIDEKLVFMVFVSLENGENIDEYNLKRSLMAEFNTTNIKVVKVFLSQNLKLENGTLVGIENFNWGIVANSSLLVNYIQGKMLFYSSDVESFALEFNYAMNYINYEKMKLKERKKETLPNVTKFLIITNVFLYIITALLSQNLFYSNINVLIFLGAKVNTLIIQGEYYRLFTCMFLHGGLLHITLNMYALYAIGPFIEKAFGKVKYIIIYITSGIMASIFSFYFSNGVSIGASGAIFGLLGASLIFSFKMKNQVGKGFMKNIISVIVVNLIIGFSIANVDNFGHLGGLIGGIITSFLLWGVKSKSETNEKTA</sequence>
<dbReference type="InterPro" id="IPR022764">
    <property type="entry name" value="Peptidase_S54_rhomboid_dom"/>
</dbReference>
<keyword evidence="3 7" id="KW-0812">Transmembrane</keyword>
<dbReference type="STRING" id="1121290.CLAOCE_15000"/>
<comment type="caution">
    <text evidence="9">The sequence shown here is derived from an EMBL/GenBank/DDBJ whole genome shotgun (WGS) entry which is preliminary data.</text>
</comment>
<keyword evidence="9" id="KW-0645">Protease</keyword>
<feature type="transmembrane region" description="Helical" evidence="7">
    <location>
        <begin position="266"/>
        <end position="282"/>
    </location>
</feature>
<evidence type="ECO:0000256" key="4">
    <source>
        <dbReference type="ARBA" id="ARBA00022801"/>
    </source>
</evidence>
<dbReference type="Pfam" id="PF01694">
    <property type="entry name" value="Rhomboid"/>
    <property type="match status" value="1"/>
</dbReference>